<accession>A0A4Z0LD15</accession>
<gene>
    <name evidence="2" type="ORF">E4635_02210</name>
</gene>
<feature type="chain" id="PRO_5021445202" evidence="1">
    <location>
        <begin position="20"/>
        <end position="174"/>
    </location>
</feature>
<dbReference type="OrthoDB" id="645785at2"/>
<proteinExistence type="predicted"/>
<feature type="signal peptide" evidence="1">
    <location>
        <begin position="1"/>
        <end position="19"/>
    </location>
</feature>
<evidence type="ECO:0000256" key="1">
    <source>
        <dbReference type="SAM" id="SignalP"/>
    </source>
</evidence>
<dbReference type="RefSeq" id="WP_135524974.1">
    <property type="nucleotide sequence ID" value="NZ_SRLH01000001.1"/>
</dbReference>
<dbReference type="Proteomes" id="UP000297407">
    <property type="component" value="Unassembled WGS sequence"/>
</dbReference>
<comment type="caution">
    <text evidence="2">The sequence shown here is derived from an EMBL/GenBank/DDBJ whole genome shotgun (WGS) entry which is preliminary data.</text>
</comment>
<keyword evidence="1" id="KW-0732">Signal</keyword>
<sequence length="174" mass="20057">MRKLFFLLMLFFSAAAVQAQSKIENLKVVWPEEYKWKVGSSQENEASHFMELIPEKESLDNWTIIGTMLSLKNVSNIPMDKAMNLFYSKTKNTAPGAKLTLIEKKDGIKNSWILFKVEVEKYLNNSKPESQVYYIVQGDATLYVNIVGVKEKTISKSFEEKWSKIFKSSQLVLE</sequence>
<dbReference type="EMBL" id="SRLH01000001">
    <property type="protein sequence ID" value="TGD59767.1"/>
    <property type="molecule type" value="Genomic_DNA"/>
</dbReference>
<evidence type="ECO:0000313" key="3">
    <source>
        <dbReference type="Proteomes" id="UP000297407"/>
    </source>
</evidence>
<name>A0A4Z0LD15_9FLAO</name>
<reference evidence="2 3" key="1">
    <citation type="submission" date="2019-04" db="EMBL/GenBank/DDBJ databases">
        <title>Flavobacterium sp. strain DS2-A Genome sequencing and assembly.</title>
        <authorList>
            <person name="Kim I."/>
        </authorList>
    </citation>
    <scope>NUCLEOTIDE SEQUENCE [LARGE SCALE GENOMIC DNA]</scope>
    <source>
        <strain evidence="2 3">DS2-A</strain>
    </source>
</reference>
<evidence type="ECO:0000313" key="2">
    <source>
        <dbReference type="EMBL" id="TGD59767.1"/>
    </source>
</evidence>
<organism evidence="2 3">
    <name type="scientific">Flavobacterium humi</name>
    <dbReference type="NCBI Taxonomy" id="2562683"/>
    <lineage>
        <taxon>Bacteria</taxon>
        <taxon>Pseudomonadati</taxon>
        <taxon>Bacteroidota</taxon>
        <taxon>Flavobacteriia</taxon>
        <taxon>Flavobacteriales</taxon>
        <taxon>Flavobacteriaceae</taxon>
        <taxon>Flavobacterium</taxon>
    </lineage>
</organism>
<dbReference type="AlphaFoldDB" id="A0A4Z0LD15"/>
<protein>
    <submittedName>
        <fullName evidence="2">Uncharacterized protein</fullName>
    </submittedName>
</protein>
<keyword evidence="3" id="KW-1185">Reference proteome</keyword>